<evidence type="ECO:0000256" key="15">
    <source>
        <dbReference type="ARBA" id="ARBA00040883"/>
    </source>
</evidence>
<evidence type="ECO:0000313" key="18">
    <source>
        <dbReference type="Proteomes" id="UP000198651"/>
    </source>
</evidence>
<accession>A0A0S4M233</accession>
<protein>
    <recommendedName>
        <fullName evidence="15 16">Type III pantothenate kinase</fullName>
        <ecNumber evidence="6 16">2.7.1.33</ecNumber>
    </recommendedName>
    <alternativeName>
        <fullName evidence="16">PanK-III</fullName>
    </alternativeName>
    <alternativeName>
        <fullName evidence="16">Pantothenic acid kinase</fullName>
    </alternativeName>
</protein>
<keyword evidence="12 16" id="KW-0630">Potassium</keyword>
<comment type="subunit">
    <text evidence="5 16">Homodimer.</text>
</comment>
<evidence type="ECO:0000256" key="10">
    <source>
        <dbReference type="ARBA" id="ARBA00022777"/>
    </source>
</evidence>
<dbReference type="SUPFAM" id="SSF53067">
    <property type="entry name" value="Actin-like ATPase domain"/>
    <property type="match status" value="2"/>
</dbReference>
<evidence type="ECO:0000256" key="11">
    <source>
        <dbReference type="ARBA" id="ARBA00022840"/>
    </source>
</evidence>
<evidence type="ECO:0000256" key="12">
    <source>
        <dbReference type="ARBA" id="ARBA00022958"/>
    </source>
</evidence>
<dbReference type="GO" id="GO:0015937">
    <property type="term" value="P:coenzyme A biosynthetic process"/>
    <property type="evidence" value="ECO:0007669"/>
    <property type="project" value="UniProtKB-UniRule"/>
</dbReference>
<keyword evidence="13 16" id="KW-0173">Coenzyme A biosynthesis</keyword>
<keyword evidence="8 16" id="KW-0808">Transferase</keyword>
<evidence type="ECO:0000256" key="8">
    <source>
        <dbReference type="ARBA" id="ARBA00022679"/>
    </source>
</evidence>
<feature type="binding site" evidence="16">
    <location>
        <position position="187"/>
    </location>
    <ligand>
        <name>substrate</name>
    </ligand>
</feature>
<name>A0A0S4M233_9BURK</name>
<feature type="binding site" evidence="16">
    <location>
        <begin position="7"/>
        <end position="14"/>
    </location>
    <ligand>
        <name>ATP</name>
        <dbReference type="ChEBI" id="CHEBI:30616"/>
    </ligand>
</feature>
<dbReference type="PANTHER" id="PTHR34265">
    <property type="entry name" value="TYPE III PANTOTHENATE KINASE"/>
    <property type="match status" value="1"/>
</dbReference>
<dbReference type="EC" id="2.7.1.33" evidence="6 16"/>
<evidence type="ECO:0000256" key="5">
    <source>
        <dbReference type="ARBA" id="ARBA00011738"/>
    </source>
</evidence>
<feature type="binding site" evidence="16">
    <location>
        <position position="99"/>
    </location>
    <ligand>
        <name>substrate</name>
    </ligand>
</feature>
<evidence type="ECO:0000256" key="1">
    <source>
        <dbReference type="ARBA" id="ARBA00001206"/>
    </source>
</evidence>
<dbReference type="UniPathway" id="UPA00241">
    <property type="reaction ID" value="UER00352"/>
</dbReference>
<evidence type="ECO:0000256" key="9">
    <source>
        <dbReference type="ARBA" id="ARBA00022741"/>
    </source>
</evidence>
<comment type="subcellular location">
    <subcellularLocation>
        <location evidence="3 16">Cytoplasm</location>
    </subcellularLocation>
</comment>
<evidence type="ECO:0000256" key="2">
    <source>
        <dbReference type="ARBA" id="ARBA00001958"/>
    </source>
</evidence>
<reference evidence="18" key="1">
    <citation type="submission" date="2015-11" db="EMBL/GenBank/DDBJ databases">
        <authorList>
            <person name="Seth-Smith H.M.B."/>
        </authorList>
    </citation>
    <scope>NUCLEOTIDE SEQUENCE [LARGE SCALE GENOMIC DNA]</scope>
    <source>
        <strain evidence="18">2013Ark11</strain>
    </source>
</reference>
<dbReference type="AlphaFoldDB" id="A0A0S4M233"/>
<dbReference type="Proteomes" id="UP000198651">
    <property type="component" value="Chromosome I"/>
</dbReference>
<dbReference type="STRING" id="1561003.Ark11_0086"/>
<sequence length="262" mass="29526">MDYLVVDMGNFLTKWGICSVYEDGQRCWRVTESIPTRKSSELLSSWEKVSLRYRPDYVSISNVSSMNLDVVVPLFEEYWGLPVNHIISASDYRGLRSLYKNPRQLGSDRWASAVAAYTLFPAEFVVVLNCGTALTADVVGDSLYWGGTIAPGFYWLEKSLLEGTTLTLEDIDFSELPHMLNDFPQDTTTAVKLGSCDLAIGWAQRMVERASNKFKMTPRIIISGGSGEFLYRLWNKSFSIPAHYIDTLVLDGLVYITQHKTG</sequence>
<keyword evidence="11 16" id="KW-0067">ATP-binding</keyword>
<dbReference type="InterPro" id="IPR043129">
    <property type="entry name" value="ATPase_NBD"/>
</dbReference>
<proteinExistence type="inferred from homology"/>
<comment type="caution">
    <text evidence="16">Lacks conserved residue(s) required for the propagation of feature annotation.</text>
</comment>
<dbReference type="GO" id="GO:0005737">
    <property type="term" value="C:cytoplasm"/>
    <property type="evidence" value="ECO:0007669"/>
    <property type="project" value="UniProtKB-SubCell"/>
</dbReference>
<comment type="cofactor">
    <cofactor evidence="16">
        <name>NH4(+)</name>
        <dbReference type="ChEBI" id="CHEBI:28938"/>
    </cofactor>
    <cofactor evidence="16">
        <name>K(+)</name>
        <dbReference type="ChEBI" id="CHEBI:29103"/>
    </cofactor>
    <text evidence="16">A monovalent cation. Ammonium or potassium.</text>
</comment>
<feature type="binding site" evidence="16">
    <location>
        <begin position="106"/>
        <end position="109"/>
    </location>
    <ligand>
        <name>substrate</name>
    </ligand>
</feature>
<dbReference type="GO" id="GO:0005524">
    <property type="term" value="F:ATP binding"/>
    <property type="evidence" value="ECO:0007669"/>
    <property type="project" value="UniProtKB-UniRule"/>
</dbReference>
<dbReference type="NCBIfam" id="TIGR00671">
    <property type="entry name" value="baf"/>
    <property type="match status" value="1"/>
</dbReference>
<evidence type="ECO:0000256" key="7">
    <source>
        <dbReference type="ARBA" id="ARBA00022490"/>
    </source>
</evidence>
<evidence type="ECO:0000256" key="16">
    <source>
        <dbReference type="HAMAP-Rule" id="MF_01274"/>
    </source>
</evidence>
<dbReference type="Gene3D" id="3.30.420.40">
    <property type="match status" value="2"/>
</dbReference>
<dbReference type="PANTHER" id="PTHR34265:SF1">
    <property type="entry name" value="TYPE III PANTOTHENATE KINASE"/>
    <property type="match status" value="1"/>
</dbReference>
<keyword evidence="9 16" id="KW-0547">Nucleotide-binding</keyword>
<evidence type="ECO:0000256" key="14">
    <source>
        <dbReference type="ARBA" id="ARBA00038036"/>
    </source>
</evidence>
<feature type="binding site" evidence="16">
    <location>
        <position position="132"/>
    </location>
    <ligand>
        <name>ATP</name>
        <dbReference type="ChEBI" id="CHEBI:30616"/>
    </ligand>
</feature>
<organism evidence="17 18">
    <name type="scientific">Candidatus Ichthyocystis hellenicum</name>
    <dbReference type="NCBI Taxonomy" id="1561003"/>
    <lineage>
        <taxon>Bacteria</taxon>
        <taxon>Pseudomonadati</taxon>
        <taxon>Pseudomonadota</taxon>
        <taxon>Betaproteobacteria</taxon>
        <taxon>Burkholderiales</taxon>
        <taxon>Candidatus Ichthyocystis</taxon>
    </lineage>
</organism>
<comment type="function">
    <text evidence="16">Catalyzes the phosphorylation of pantothenate (Pan), the first step in CoA biosynthesis.</text>
</comment>
<dbReference type="RefSeq" id="WP_175330353.1">
    <property type="nucleotide sequence ID" value="NZ_FLSL01000084.1"/>
</dbReference>
<dbReference type="InterPro" id="IPR004619">
    <property type="entry name" value="Type_III_PanK"/>
</dbReference>
<dbReference type="GO" id="GO:0004594">
    <property type="term" value="F:pantothenate kinase activity"/>
    <property type="evidence" value="ECO:0007669"/>
    <property type="project" value="UniProtKB-UniRule"/>
</dbReference>
<keyword evidence="7 16" id="KW-0963">Cytoplasm</keyword>
<keyword evidence="10 16" id="KW-0418">Kinase</keyword>
<dbReference type="Pfam" id="PF03309">
    <property type="entry name" value="Pan_kinase"/>
    <property type="match status" value="1"/>
</dbReference>
<evidence type="ECO:0000256" key="4">
    <source>
        <dbReference type="ARBA" id="ARBA00005225"/>
    </source>
</evidence>
<comment type="pathway">
    <text evidence="4 16">Cofactor biosynthesis; coenzyme A biosynthesis; CoA from (R)-pantothenate: step 1/5.</text>
</comment>
<evidence type="ECO:0000256" key="6">
    <source>
        <dbReference type="ARBA" id="ARBA00012102"/>
    </source>
</evidence>
<comment type="catalytic activity">
    <reaction evidence="1 16">
        <text>(R)-pantothenate + ATP = (R)-4'-phosphopantothenate + ADP + H(+)</text>
        <dbReference type="Rhea" id="RHEA:16373"/>
        <dbReference type="ChEBI" id="CHEBI:10986"/>
        <dbReference type="ChEBI" id="CHEBI:15378"/>
        <dbReference type="ChEBI" id="CHEBI:29032"/>
        <dbReference type="ChEBI" id="CHEBI:30616"/>
        <dbReference type="ChEBI" id="CHEBI:456216"/>
        <dbReference type="EC" id="2.7.1.33"/>
    </reaction>
</comment>
<gene>
    <name evidence="16" type="primary">coaX</name>
    <name evidence="17" type="ORF">Ark11_0086</name>
</gene>
<dbReference type="CDD" id="cd24015">
    <property type="entry name" value="ASKHA_NBD_PanK-III"/>
    <property type="match status" value="1"/>
</dbReference>
<evidence type="ECO:0000256" key="13">
    <source>
        <dbReference type="ARBA" id="ARBA00022993"/>
    </source>
</evidence>
<evidence type="ECO:0000256" key="3">
    <source>
        <dbReference type="ARBA" id="ARBA00004496"/>
    </source>
</evidence>
<comment type="cofactor">
    <cofactor evidence="2">
        <name>K(+)</name>
        <dbReference type="ChEBI" id="CHEBI:29103"/>
    </cofactor>
</comment>
<comment type="similarity">
    <text evidence="14 16">Belongs to the type III pantothenate kinase family.</text>
</comment>
<evidence type="ECO:0000313" key="17">
    <source>
        <dbReference type="EMBL" id="CUT16946.1"/>
    </source>
</evidence>
<dbReference type="EMBL" id="LN906597">
    <property type="protein sequence ID" value="CUT16946.1"/>
    <property type="molecule type" value="Genomic_DNA"/>
</dbReference>
<dbReference type="HAMAP" id="MF_01274">
    <property type="entry name" value="Pantothen_kinase_3"/>
    <property type="match status" value="1"/>
</dbReference>
<keyword evidence="18" id="KW-1185">Reference proteome</keyword>
<feature type="active site" description="Proton acceptor" evidence="16">
    <location>
        <position position="108"/>
    </location>
</feature>